<gene>
    <name evidence="8" type="primary">Ckap2l</name>
    <name evidence="8" type="ORF">CRYSOU_R12258</name>
</gene>
<dbReference type="Pfam" id="PF15297">
    <property type="entry name" value="CKAP2_C"/>
    <property type="match status" value="2"/>
</dbReference>
<dbReference type="InterPro" id="IPR052855">
    <property type="entry name" value="CKAP2-like"/>
</dbReference>
<dbReference type="OrthoDB" id="6288182at2759"/>
<comment type="caution">
    <text evidence="8">The sequence shown here is derived from an EMBL/GenBank/DDBJ whole genome shotgun (WGS) entry which is preliminary data.</text>
</comment>
<sequence length="265" mass="29428">RKQLQEWVASKGKTYKRPPMMLPPKKTVDKKPNSRSCIKEEEEQRLEQLRSDRINTALSNCLKRIEEGGPSKGLLQMLARIPRIERFARFWVCRAKLLARAGPFDATGLYRDAVCAGAVVSTSPAPRLRQLPWGSREADSGSSSTGETSLLSCSREPAEPPGCEAGTPCGSERLHAPETPCLTGSRLPGSSIKLHLLSLPRHGEQPESHGLTLMTPVRRSQRVERSAGCYPRMLKDHDPVVSSLDEILRREEGSELLFRKNEALP</sequence>
<keyword evidence="5" id="KW-0206">Cytoskeleton</keyword>
<dbReference type="PANTHER" id="PTHR47078:SF1">
    <property type="entry name" value="CYTOSKELETON-ASSOCIATED PROTEIN 2-LIKE"/>
    <property type="match status" value="1"/>
</dbReference>
<keyword evidence="9" id="KW-1185">Reference proteome</keyword>
<dbReference type="EMBL" id="VWPX01017722">
    <property type="protein sequence ID" value="NWI19673.1"/>
    <property type="molecule type" value="Genomic_DNA"/>
</dbReference>
<feature type="non-terminal residue" evidence="8">
    <location>
        <position position="265"/>
    </location>
</feature>
<evidence type="ECO:0000259" key="7">
    <source>
        <dbReference type="Pfam" id="PF15297"/>
    </source>
</evidence>
<evidence type="ECO:0000256" key="6">
    <source>
        <dbReference type="SAM" id="MobiDB-lite"/>
    </source>
</evidence>
<name>A0A7K4KTD3_9AVES</name>
<reference evidence="8 9" key="1">
    <citation type="submission" date="2019-09" db="EMBL/GenBank/DDBJ databases">
        <title>Bird 10,000 Genomes (B10K) Project - Family phase.</title>
        <authorList>
            <person name="Zhang G."/>
        </authorList>
    </citation>
    <scope>NUCLEOTIDE SEQUENCE [LARGE SCALE GENOMIC DNA]</scope>
    <source>
        <strain evidence="8">B10K-MSB-42743</strain>
        <tissue evidence="8">Heart</tissue>
    </source>
</reference>
<evidence type="ECO:0000313" key="8">
    <source>
        <dbReference type="EMBL" id="NWI19673.1"/>
    </source>
</evidence>
<dbReference type="PANTHER" id="PTHR47078">
    <property type="entry name" value="CYTOSKELETON-ASSOCIATED PROTEIN 2-LIKE"/>
    <property type="match status" value="1"/>
</dbReference>
<comment type="subcellular location">
    <subcellularLocation>
        <location evidence="1">Cytoplasm</location>
        <location evidence="1">Cytoskeleton</location>
    </subcellularLocation>
</comment>
<feature type="domain" description="Cytoskeleton-associated protein 2 C-terminal" evidence="7">
    <location>
        <begin position="210"/>
        <end position="264"/>
    </location>
</feature>
<evidence type="ECO:0000256" key="1">
    <source>
        <dbReference type="ARBA" id="ARBA00004245"/>
    </source>
</evidence>
<dbReference type="AlphaFoldDB" id="A0A7K4KTD3"/>
<dbReference type="GO" id="GO:0005813">
    <property type="term" value="C:centrosome"/>
    <property type="evidence" value="ECO:0007669"/>
    <property type="project" value="TreeGrafter"/>
</dbReference>
<protein>
    <submittedName>
        <fullName evidence="8">CKP2L protein</fullName>
    </submittedName>
</protein>
<feature type="region of interest" description="Disordered" evidence="6">
    <location>
        <begin position="15"/>
        <end position="41"/>
    </location>
</feature>
<feature type="compositionally biased region" description="Low complexity" evidence="6">
    <location>
        <begin position="140"/>
        <end position="154"/>
    </location>
</feature>
<dbReference type="GO" id="GO:0005829">
    <property type="term" value="C:cytosol"/>
    <property type="evidence" value="ECO:0007669"/>
    <property type="project" value="TreeGrafter"/>
</dbReference>
<feature type="non-terminal residue" evidence="8">
    <location>
        <position position="1"/>
    </location>
</feature>
<feature type="domain" description="Cytoskeleton-associated protein 2 C-terminal" evidence="7">
    <location>
        <begin position="2"/>
        <end position="118"/>
    </location>
</feature>
<evidence type="ECO:0000256" key="5">
    <source>
        <dbReference type="ARBA" id="ARBA00023212"/>
    </source>
</evidence>
<proteinExistence type="inferred from homology"/>
<keyword evidence="3" id="KW-0963">Cytoplasm</keyword>
<feature type="region of interest" description="Disordered" evidence="6">
    <location>
        <begin position="128"/>
        <end position="166"/>
    </location>
</feature>
<dbReference type="GO" id="GO:0072686">
    <property type="term" value="C:mitotic spindle"/>
    <property type="evidence" value="ECO:0007669"/>
    <property type="project" value="TreeGrafter"/>
</dbReference>
<keyword evidence="4" id="KW-0597">Phosphoprotein</keyword>
<accession>A0A7K4KTD3</accession>
<comment type="similarity">
    <text evidence="2">Belongs to the CKAP2 family.</text>
</comment>
<evidence type="ECO:0000256" key="2">
    <source>
        <dbReference type="ARBA" id="ARBA00009468"/>
    </source>
</evidence>
<dbReference type="InterPro" id="IPR029197">
    <property type="entry name" value="CKAP2_C"/>
</dbReference>
<evidence type="ECO:0000256" key="4">
    <source>
        <dbReference type="ARBA" id="ARBA00022553"/>
    </source>
</evidence>
<evidence type="ECO:0000313" key="9">
    <source>
        <dbReference type="Proteomes" id="UP000545332"/>
    </source>
</evidence>
<evidence type="ECO:0000256" key="3">
    <source>
        <dbReference type="ARBA" id="ARBA00022490"/>
    </source>
</evidence>
<organism evidence="8 9">
    <name type="scientific">Crypturellus soui</name>
    <dbReference type="NCBI Taxonomy" id="458187"/>
    <lineage>
        <taxon>Eukaryota</taxon>
        <taxon>Metazoa</taxon>
        <taxon>Chordata</taxon>
        <taxon>Craniata</taxon>
        <taxon>Vertebrata</taxon>
        <taxon>Euteleostomi</taxon>
        <taxon>Archelosauria</taxon>
        <taxon>Archosauria</taxon>
        <taxon>Dinosauria</taxon>
        <taxon>Saurischia</taxon>
        <taxon>Theropoda</taxon>
        <taxon>Coelurosauria</taxon>
        <taxon>Aves</taxon>
        <taxon>Palaeognathae</taxon>
        <taxon>Tinamiformes</taxon>
        <taxon>Tinamidae</taxon>
        <taxon>Crypturellus</taxon>
    </lineage>
</organism>
<dbReference type="Proteomes" id="UP000545332">
    <property type="component" value="Unassembled WGS sequence"/>
</dbReference>